<evidence type="ECO:0000313" key="2">
    <source>
        <dbReference type="Proteomes" id="UP000677082"/>
    </source>
</evidence>
<dbReference type="AlphaFoldDB" id="A0A919T836"/>
<proteinExistence type="predicted"/>
<accession>A0A919T836</accession>
<sequence length="108" mass="11714">MPKPELDERQRTEAARVTAMMDRLAAEGLAGDHLEALPDLRKMSNDRVVLGDVLGDVLYRVIVGAQAETISSWPTLELLRAAGADEERAAAKAAWLRSQAVDSQSTAK</sequence>
<evidence type="ECO:0000313" key="1">
    <source>
        <dbReference type="EMBL" id="GIM90427.1"/>
    </source>
</evidence>
<keyword evidence="2" id="KW-1185">Reference proteome</keyword>
<name>A0A919T836_9ACTN</name>
<comment type="caution">
    <text evidence="1">The sequence shown here is derived from an EMBL/GenBank/DDBJ whole genome shotgun (WGS) entry which is preliminary data.</text>
</comment>
<organism evidence="1 2">
    <name type="scientific">Paractinoplanes toevensis</name>
    <dbReference type="NCBI Taxonomy" id="571911"/>
    <lineage>
        <taxon>Bacteria</taxon>
        <taxon>Bacillati</taxon>
        <taxon>Actinomycetota</taxon>
        <taxon>Actinomycetes</taxon>
        <taxon>Micromonosporales</taxon>
        <taxon>Micromonosporaceae</taxon>
        <taxon>Paractinoplanes</taxon>
    </lineage>
</organism>
<gene>
    <name evidence="1" type="ORF">Ato02nite_022200</name>
</gene>
<dbReference type="Proteomes" id="UP000677082">
    <property type="component" value="Unassembled WGS sequence"/>
</dbReference>
<dbReference type="EMBL" id="BOQN01000028">
    <property type="protein sequence ID" value="GIM90427.1"/>
    <property type="molecule type" value="Genomic_DNA"/>
</dbReference>
<reference evidence="1 2" key="1">
    <citation type="submission" date="2021-03" db="EMBL/GenBank/DDBJ databases">
        <title>Whole genome shotgun sequence of Actinoplanes toevensis NBRC 105298.</title>
        <authorList>
            <person name="Komaki H."/>
            <person name="Tamura T."/>
        </authorList>
    </citation>
    <scope>NUCLEOTIDE SEQUENCE [LARGE SCALE GENOMIC DNA]</scope>
    <source>
        <strain evidence="1 2">NBRC 105298</strain>
    </source>
</reference>
<protein>
    <submittedName>
        <fullName evidence="1">Uncharacterized protein</fullName>
    </submittedName>
</protein>
<dbReference type="RefSeq" id="WP_213006350.1">
    <property type="nucleotide sequence ID" value="NZ_BOQN01000028.1"/>
</dbReference>